<proteinExistence type="predicted"/>
<protein>
    <submittedName>
        <fullName evidence="2">Uncharacterized protein</fullName>
    </submittedName>
</protein>
<reference evidence="3" key="1">
    <citation type="submission" date="2020-04" db="EMBL/GenBank/DDBJ databases">
        <authorList>
            <person name="Ma R."/>
            <person name="Lai J."/>
            <person name="Yang Y."/>
            <person name="Jiao N."/>
            <person name="Zhang R."/>
        </authorList>
    </citation>
    <scope>NUCLEOTIDE SEQUENCE [LARGE SCALE GENOMIC DNA]</scope>
</reference>
<dbReference type="Proteomes" id="UP000503037">
    <property type="component" value="Segment"/>
</dbReference>
<evidence type="ECO:0000256" key="1">
    <source>
        <dbReference type="SAM" id="Coils"/>
    </source>
</evidence>
<gene>
    <name evidence="2" type="ORF">vBAcoSR7M_27</name>
</gene>
<evidence type="ECO:0000313" key="3">
    <source>
        <dbReference type="Proteomes" id="UP000503037"/>
    </source>
</evidence>
<keyword evidence="3" id="KW-1185">Reference proteome</keyword>
<feature type="coiled-coil region" evidence="1">
    <location>
        <begin position="96"/>
        <end position="130"/>
    </location>
</feature>
<sequence>MSLLDALKKLNPGDDSHWTTDGLPLLTVVKDLYGSAVTRAQIAEVAPGFTRSKFDELGSSDSTDAELTEVKAVDVSDVVESDEVEPLETEETDSEFSALEKRKAEIQNTINEAKAELTKVVAQMDRIIEKNATHNDHISNMEMIKRFQAQQAKLREGK</sequence>
<name>A0A6M3YN58_9CAUD</name>
<evidence type="ECO:0000313" key="2">
    <source>
        <dbReference type="EMBL" id="QJI53349.1"/>
    </source>
</evidence>
<dbReference type="EMBL" id="MT345684">
    <property type="protein sequence ID" value="QJI53349.1"/>
    <property type="molecule type" value="Genomic_DNA"/>
</dbReference>
<keyword evidence="1" id="KW-0175">Coiled coil</keyword>
<accession>A0A6M3YN58</accession>
<organism evidence="2 3">
    <name type="scientific">Alteromonas phage vB_AcoS-R7M</name>
    <dbReference type="NCBI Taxonomy" id="2729541"/>
    <lineage>
        <taxon>Viruses</taxon>
        <taxon>Duplodnaviria</taxon>
        <taxon>Heunggongvirae</taxon>
        <taxon>Uroviricota</taxon>
        <taxon>Caudoviricetes</taxon>
        <taxon>Queuovirinae</taxon>
        <taxon>Amoyvirus</taxon>
        <taxon>Amoyvirus R7M</taxon>
    </lineage>
</organism>